<keyword evidence="5" id="KW-0067">ATP-binding</keyword>
<dbReference type="Pfam" id="PF00069">
    <property type="entry name" value="Pkinase"/>
    <property type="match status" value="1"/>
</dbReference>
<evidence type="ECO:0000256" key="4">
    <source>
        <dbReference type="ARBA" id="ARBA00022777"/>
    </source>
</evidence>
<dbReference type="Gene3D" id="3.30.200.20">
    <property type="entry name" value="Phosphorylase Kinase, domain 1"/>
    <property type="match status" value="1"/>
</dbReference>
<evidence type="ECO:0000259" key="6">
    <source>
        <dbReference type="PROSITE" id="PS50011"/>
    </source>
</evidence>
<keyword evidence="2" id="KW-0808">Transferase</keyword>
<evidence type="ECO:0000256" key="3">
    <source>
        <dbReference type="ARBA" id="ARBA00022741"/>
    </source>
</evidence>
<dbReference type="VEuPathDB" id="VectorBase:LLONM1_000066"/>
<protein>
    <recommendedName>
        <fullName evidence="6">Protein kinase domain-containing protein</fullName>
    </recommendedName>
</protein>
<dbReference type="EMBL" id="AJWK01032722">
    <property type="status" value="NOT_ANNOTATED_CDS"/>
    <property type="molecule type" value="Genomic_DNA"/>
</dbReference>
<reference evidence="7" key="1">
    <citation type="submission" date="2020-05" db="UniProtKB">
        <authorList>
            <consortium name="EnsemblMetazoa"/>
        </authorList>
    </citation>
    <scope>IDENTIFICATION</scope>
    <source>
        <strain evidence="7">Jacobina</strain>
    </source>
</reference>
<dbReference type="AlphaFoldDB" id="A0A1B0CWP1"/>
<dbReference type="PANTHER" id="PTHR24355:SF1">
    <property type="entry name" value="RIBOSOMAL PROTEIN S6 KINASE-RELATED PROTEIN"/>
    <property type="match status" value="1"/>
</dbReference>
<dbReference type="PANTHER" id="PTHR24355">
    <property type="entry name" value="G PROTEIN-COUPLED RECEPTOR KINASE/RIBOSOMAL PROTEIN S6 KINASE"/>
    <property type="match status" value="1"/>
</dbReference>
<dbReference type="InterPro" id="IPR011009">
    <property type="entry name" value="Kinase-like_dom_sf"/>
</dbReference>
<sequence length="144" mass="16807">MNCQFNGTCGFLFHSDSTKSHTQDLILSKSSWPIAQREHLFLPHFKIHRGPEDQKYITSRYLASGGYGKVYSVVEKDTCKEYALKVLSKSQIIKDNELKQLRDEVDIQSRCGHHPFIVECLSYWQNRKNIYIREYPPPPIPLYA</sequence>
<feature type="domain" description="Protein kinase" evidence="6">
    <location>
        <begin position="56"/>
        <end position="144"/>
    </location>
</feature>
<keyword evidence="3" id="KW-0547">Nucleotide-binding</keyword>
<dbReference type="InterPro" id="IPR000719">
    <property type="entry name" value="Prot_kinase_dom"/>
</dbReference>
<dbReference type="Proteomes" id="UP000092461">
    <property type="component" value="Unassembled WGS sequence"/>
</dbReference>
<evidence type="ECO:0000256" key="2">
    <source>
        <dbReference type="ARBA" id="ARBA00022679"/>
    </source>
</evidence>
<dbReference type="EMBL" id="AJWK01032723">
    <property type="status" value="NOT_ANNOTATED_CDS"/>
    <property type="molecule type" value="Genomic_DNA"/>
</dbReference>
<evidence type="ECO:0000313" key="8">
    <source>
        <dbReference type="Proteomes" id="UP000092461"/>
    </source>
</evidence>
<keyword evidence="4" id="KW-0418">Kinase</keyword>
<dbReference type="FunFam" id="3.30.200.20:FF:000042">
    <property type="entry name" value="Aurora kinase A"/>
    <property type="match status" value="1"/>
</dbReference>
<dbReference type="GO" id="GO:0005524">
    <property type="term" value="F:ATP binding"/>
    <property type="evidence" value="ECO:0007669"/>
    <property type="project" value="UniProtKB-KW"/>
</dbReference>
<dbReference type="EMBL" id="AJWK01032721">
    <property type="status" value="NOT_ANNOTATED_CDS"/>
    <property type="molecule type" value="Genomic_DNA"/>
</dbReference>
<proteinExistence type="predicted"/>
<evidence type="ECO:0000256" key="1">
    <source>
        <dbReference type="ARBA" id="ARBA00022527"/>
    </source>
</evidence>
<keyword evidence="8" id="KW-1185">Reference proteome</keyword>
<dbReference type="VEuPathDB" id="VectorBase:LLOJ009425"/>
<accession>A0A1B0CWP1</accession>
<dbReference type="PROSITE" id="PS50011">
    <property type="entry name" value="PROTEIN_KINASE_DOM"/>
    <property type="match status" value="1"/>
</dbReference>
<dbReference type="SUPFAM" id="SSF56112">
    <property type="entry name" value="Protein kinase-like (PK-like)"/>
    <property type="match status" value="1"/>
</dbReference>
<organism evidence="7 8">
    <name type="scientific">Lutzomyia longipalpis</name>
    <name type="common">Sand fly</name>
    <dbReference type="NCBI Taxonomy" id="7200"/>
    <lineage>
        <taxon>Eukaryota</taxon>
        <taxon>Metazoa</taxon>
        <taxon>Ecdysozoa</taxon>
        <taxon>Arthropoda</taxon>
        <taxon>Hexapoda</taxon>
        <taxon>Insecta</taxon>
        <taxon>Pterygota</taxon>
        <taxon>Neoptera</taxon>
        <taxon>Endopterygota</taxon>
        <taxon>Diptera</taxon>
        <taxon>Nematocera</taxon>
        <taxon>Psychodoidea</taxon>
        <taxon>Psychodidae</taxon>
        <taxon>Lutzomyia</taxon>
        <taxon>Lutzomyia</taxon>
    </lineage>
</organism>
<dbReference type="EnsemblMetazoa" id="LLOJ009425-RA">
    <property type="protein sequence ID" value="LLOJ009425-PA"/>
    <property type="gene ID" value="LLOJ009425"/>
</dbReference>
<dbReference type="GO" id="GO:0004674">
    <property type="term" value="F:protein serine/threonine kinase activity"/>
    <property type="evidence" value="ECO:0007669"/>
    <property type="project" value="UniProtKB-KW"/>
</dbReference>
<keyword evidence="1" id="KW-0723">Serine/threonine-protein kinase</keyword>
<name>A0A1B0CWP1_LUTLO</name>
<evidence type="ECO:0000313" key="7">
    <source>
        <dbReference type="EnsemblMetazoa" id="LLOJ009425-PA"/>
    </source>
</evidence>
<dbReference type="EMBL" id="AJWK01032724">
    <property type="status" value="NOT_ANNOTATED_CDS"/>
    <property type="molecule type" value="Genomic_DNA"/>
</dbReference>
<evidence type="ECO:0000256" key="5">
    <source>
        <dbReference type="ARBA" id="ARBA00022840"/>
    </source>
</evidence>